<name>A0A0F8ZEB9_9ZZZZ</name>
<sequence>MKARWNFWYDVDGCDETVLALTPLKDTAHAERRKKEILQSLKLSRALEGWVKFFKKNPKKIWRGKDFGDLLSHELGKPNDFTNGLGKEDNHVFL</sequence>
<dbReference type="EMBL" id="LAZR01060843">
    <property type="protein sequence ID" value="KKK64834.1"/>
    <property type="molecule type" value="Genomic_DNA"/>
</dbReference>
<organism evidence="1">
    <name type="scientific">marine sediment metagenome</name>
    <dbReference type="NCBI Taxonomy" id="412755"/>
    <lineage>
        <taxon>unclassified sequences</taxon>
        <taxon>metagenomes</taxon>
        <taxon>ecological metagenomes</taxon>
    </lineage>
</organism>
<evidence type="ECO:0000313" key="1">
    <source>
        <dbReference type="EMBL" id="KKK64834.1"/>
    </source>
</evidence>
<accession>A0A0F8ZEB9</accession>
<reference evidence="1" key="1">
    <citation type="journal article" date="2015" name="Nature">
        <title>Complex archaea that bridge the gap between prokaryotes and eukaryotes.</title>
        <authorList>
            <person name="Spang A."/>
            <person name="Saw J.H."/>
            <person name="Jorgensen S.L."/>
            <person name="Zaremba-Niedzwiedzka K."/>
            <person name="Martijn J."/>
            <person name="Lind A.E."/>
            <person name="van Eijk R."/>
            <person name="Schleper C."/>
            <person name="Guy L."/>
            <person name="Ettema T.J."/>
        </authorList>
    </citation>
    <scope>NUCLEOTIDE SEQUENCE</scope>
</reference>
<protein>
    <submittedName>
        <fullName evidence="1">Uncharacterized protein</fullName>
    </submittedName>
</protein>
<proteinExistence type="predicted"/>
<gene>
    <name evidence="1" type="ORF">LCGC14_2980250</name>
</gene>
<comment type="caution">
    <text evidence="1">The sequence shown here is derived from an EMBL/GenBank/DDBJ whole genome shotgun (WGS) entry which is preliminary data.</text>
</comment>
<dbReference type="AlphaFoldDB" id="A0A0F8ZEB9"/>